<protein>
    <recommendedName>
        <fullName evidence="13">8-oxo-dGTP diphosphatase</fullName>
        <ecNumber evidence="12">3.6.1.55</ecNumber>
    </recommendedName>
    <alternativeName>
        <fullName evidence="16">7,8-dihydro-8-oxoguanine-triphosphatase</fullName>
    </alternativeName>
    <alternativeName>
        <fullName evidence="15">Mutator protein MutT</fullName>
    </alternativeName>
    <alternativeName>
        <fullName evidence="14">dGTP pyrophosphohydrolase</fullName>
    </alternativeName>
</protein>
<dbReference type="PANTHER" id="PTHR47707:SF1">
    <property type="entry name" value="NUDIX HYDROLASE FAMILY PROTEIN"/>
    <property type="match status" value="1"/>
</dbReference>
<comment type="caution">
    <text evidence="19">The sequence shown here is derived from an EMBL/GenBank/DDBJ whole genome shotgun (WGS) entry which is preliminary data.</text>
</comment>
<dbReference type="PANTHER" id="PTHR47707">
    <property type="entry name" value="8-OXO-DGTP DIPHOSPHATASE"/>
    <property type="match status" value="1"/>
</dbReference>
<evidence type="ECO:0000256" key="13">
    <source>
        <dbReference type="ARBA" id="ARBA00040794"/>
    </source>
</evidence>
<evidence type="ECO:0000256" key="17">
    <source>
        <dbReference type="RuleBase" id="RU003476"/>
    </source>
</evidence>
<dbReference type="Proteomes" id="UP001165430">
    <property type="component" value="Unassembled WGS sequence"/>
</dbReference>
<keyword evidence="4" id="KW-0235">DNA replication</keyword>
<evidence type="ECO:0000256" key="7">
    <source>
        <dbReference type="ARBA" id="ARBA00022801"/>
    </source>
</evidence>
<evidence type="ECO:0000259" key="18">
    <source>
        <dbReference type="PROSITE" id="PS51462"/>
    </source>
</evidence>
<dbReference type="PRINTS" id="PR00502">
    <property type="entry name" value="NUDIXFAMILY"/>
</dbReference>
<dbReference type="PROSITE" id="PS00893">
    <property type="entry name" value="NUDIX_BOX"/>
    <property type="match status" value="1"/>
</dbReference>
<evidence type="ECO:0000256" key="2">
    <source>
        <dbReference type="ARBA" id="ARBA00005582"/>
    </source>
</evidence>
<dbReference type="InterPro" id="IPR015797">
    <property type="entry name" value="NUDIX_hydrolase-like_dom_sf"/>
</dbReference>
<dbReference type="InterPro" id="IPR020084">
    <property type="entry name" value="NUDIX_hydrolase_CS"/>
</dbReference>
<keyword evidence="9" id="KW-0234">DNA repair</keyword>
<keyword evidence="8" id="KW-0460">Magnesium</keyword>
<dbReference type="EC" id="3.6.1.55" evidence="12"/>
<dbReference type="Gene3D" id="3.90.79.10">
    <property type="entry name" value="Nucleoside Triphosphate Pyrophosphohydrolase"/>
    <property type="match status" value="1"/>
</dbReference>
<evidence type="ECO:0000256" key="6">
    <source>
        <dbReference type="ARBA" id="ARBA00022763"/>
    </source>
</evidence>
<comment type="cofactor">
    <cofactor evidence="1">
        <name>Mg(2+)</name>
        <dbReference type="ChEBI" id="CHEBI:18420"/>
    </cofactor>
</comment>
<dbReference type="SUPFAM" id="SSF55811">
    <property type="entry name" value="Nudix"/>
    <property type="match status" value="1"/>
</dbReference>
<keyword evidence="6" id="KW-0227">DNA damage</keyword>
<keyword evidence="5" id="KW-0479">Metal-binding</keyword>
<evidence type="ECO:0000256" key="3">
    <source>
        <dbReference type="ARBA" id="ARBA00022457"/>
    </source>
</evidence>
<evidence type="ECO:0000256" key="11">
    <source>
        <dbReference type="ARBA" id="ARBA00036904"/>
    </source>
</evidence>
<dbReference type="PROSITE" id="PS51462">
    <property type="entry name" value="NUDIX"/>
    <property type="match status" value="1"/>
</dbReference>
<evidence type="ECO:0000256" key="10">
    <source>
        <dbReference type="ARBA" id="ARBA00035861"/>
    </source>
</evidence>
<gene>
    <name evidence="19" type="ORF">MM213_13265</name>
</gene>
<evidence type="ECO:0000256" key="12">
    <source>
        <dbReference type="ARBA" id="ARBA00038905"/>
    </source>
</evidence>
<evidence type="ECO:0000313" key="20">
    <source>
        <dbReference type="Proteomes" id="UP001165430"/>
    </source>
</evidence>
<dbReference type="EMBL" id="JAKZGO010000010">
    <property type="protein sequence ID" value="MCH7414462.1"/>
    <property type="molecule type" value="Genomic_DNA"/>
</dbReference>
<reference evidence="19" key="1">
    <citation type="submission" date="2022-03" db="EMBL/GenBank/DDBJ databases">
        <title>De novo assembled genomes of Belliella spp. (Cyclobacteriaceae) strains.</title>
        <authorList>
            <person name="Szabo A."/>
            <person name="Korponai K."/>
            <person name="Felfoldi T."/>
        </authorList>
    </citation>
    <scope>NUCLEOTIDE SEQUENCE</scope>
    <source>
        <strain evidence="19">DSM 111903</strain>
    </source>
</reference>
<keyword evidence="20" id="KW-1185">Reference proteome</keyword>
<sequence length="136" mass="15816">MHAILRVTCAIIMADDKILCAQRGKNMSHPLQWEFPGGKVEIAESDEACIKREILEELNLQIEVQDSLQTTRHKYSEEKEIELIPFICSYIDGELKLKEHQEVRWLAFCELQNLNWTEADLPIVDELVKKYCNNKG</sequence>
<feature type="domain" description="Nudix hydrolase" evidence="18">
    <location>
        <begin position="1"/>
        <end position="128"/>
    </location>
</feature>
<keyword evidence="3" id="KW-0515">Mutator protein</keyword>
<name>A0ABS9VDG2_9BACT</name>
<dbReference type="RefSeq" id="WP_241412920.1">
    <property type="nucleotide sequence ID" value="NZ_JAKZGO010000010.1"/>
</dbReference>
<organism evidence="19 20">
    <name type="scientific">Belliella alkalica</name>
    <dbReference type="NCBI Taxonomy" id="1730871"/>
    <lineage>
        <taxon>Bacteria</taxon>
        <taxon>Pseudomonadati</taxon>
        <taxon>Bacteroidota</taxon>
        <taxon>Cytophagia</taxon>
        <taxon>Cytophagales</taxon>
        <taxon>Cyclobacteriaceae</taxon>
        <taxon>Belliella</taxon>
    </lineage>
</organism>
<evidence type="ECO:0000256" key="1">
    <source>
        <dbReference type="ARBA" id="ARBA00001946"/>
    </source>
</evidence>
<evidence type="ECO:0000256" key="5">
    <source>
        <dbReference type="ARBA" id="ARBA00022723"/>
    </source>
</evidence>
<evidence type="ECO:0000256" key="15">
    <source>
        <dbReference type="ARBA" id="ARBA00041979"/>
    </source>
</evidence>
<proteinExistence type="inferred from homology"/>
<dbReference type="Pfam" id="PF00293">
    <property type="entry name" value="NUDIX"/>
    <property type="match status" value="1"/>
</dbReference>
<dbReference type="CDD" id="cd03425">
    <property type="entry name" value="NUDIX_MutT_NudA_like"/>
    <property type="match status" value="1"/>
</dbReference>
<evidence type="ECO:0000256" key="14">
    <source>
        <dbReference type="ARBA" id="ARBA00041592"/>
    </source>
</evidence>
<keyword evidence="7 17" id="KW-0378">Hydrolase</keyword>
<evidence type="ECO:0000256" key="4">
    <source>
        <dbReference type="ARBA" id="ARBA00022705"/>
    </source>
</evidence>
<dbReference type="InterPro" id="IPR000086">
    <property type="entry name" value="NUDIX_hydrolase_dom"/>
</dbReference>
<comment type="catalytic activity">
    <reaction evidence="10">
        <text>8-oxo-dGTP + H2O = 8-oxo-dGMP + diphosphate + H(+)</text>
        <dbReference type="Rhea" id="RHEA:31575"/>
        <dbReference type="ChEBI" id="CHEBI:15377"/>
        <dbReference type="ChEBI" id="CHEBI:15378"/>
        <dbReference type="ChEBI" id="CHEBI:33019"/>
        <dbReference type="ChEBI" id="CHEBI:63224"/>
        <dbReference type="ChEBI" id="CHEBI:77896"/>
        <dbReference type="EC" id="3.6.1.55"/>
    </reaction>
</comment>
<accession>A0ABS9VDG2</accession>
<comment type="catalytic activity">
    <reaction evidence="11">
        <text>8-oxo-GTP + H2O = 8-oxo-GMP + diphosphate + H(+)</text>
        <dbReference type="Rhea" id="RHEA:67616"/>
        <dbReference type="ChEBI" id="CHEBI:15377"/>
        <dbReference type="ChEBI" id="CHEBI:15378"/>
        <dbReference type="ChEBI" id="CHEBI:33019"/>
        <dbReference type="ChEBI" id="CHEBI:143553"/>
        <dbReference type="ChEBI" id="CHEBI:145694"/>
    </reaction>
</comment>
<evidence type="ECO:0000256" key="9">
    <source>
        <dbReference type="ARBA" id="ARBA00023204"/>
    </source>
</evidence>
<evidence type="ECO:0000313" key="19">
    <source>
        <dbReference type="EMBL" id="MCH7414462.1"/>
    </source>
</evidence>
<dbReference type="InterPro" id="IPR047127">
    <property type="entry name" value="MutT-like"/>
</dbReference>
<dbReference type="InterPro" id="IPR020476">
    <property type="entry name" value="Nudix_hydrolase"/>
</dbReference>
<comment type="similarity">
    <text evidence="2 17">Belongs to the Nudix hydrolase family.</text>
</comment>
<evidence type="ECO:0000256" key="16">
    <source>
        <dbReference type="ARBA" id="ARBA00042798"/>
    </source>
</evidence>
<evidence type="ECO:0000256" key="8">
    <source>
        <dbReference type="ARBA" id="ARBA00022842"/>
    </source>
</evidence>